<accession>A0A8H9LCB3</accession>
<dbReference type="Pfam" id="PF06224">
    <property type="entry name" value="AlkZ-like"/>
    <property type="match status" value="1"/>
</dbReference>
<evidence type="ECO:0000313" key="1">
    <source>
        <dbReference type="EMBL" id="GGO05387.1"/>
    </source>
</evidence>
<dbReference type="OrthoDB" id="9148135at2"/>
<evidence type="ECO:0008006" key="3">
    <source>
        <dbReference type="Google" id="ProtNLM"/>
    </source>
</evidence>
<keyword evidence="2" id="KW-1185">Reference proteome</keyword>
<reference evidence="1" key="1">
    <citation type="journal article" date="2014" name="Int. J. Syst. Evol. Microbiol.">
        <title>Complete genome sequence of Corynebacterium casei LMG S-19264T (=DSM 44701T), isolated from a smear-ripened cheese.</title>
        <authorList>
            <consortium name="US DOE Joint Genome Institute (JGI-PGF)"/>
            <person name="Walter F."/>
            <person name="Albersmeier A."/>
            <person name="Kalinowski J."/>
            <person name="Ruckert C."/>
        </authorList>
    </citation>
    <scope>NUCLEOTIDE SEQUENCE</scope>
    <source>
        <strain evidence="1">CGMCC 4.7138</strain>
    </source>
</reference>
<dbReference type="InterPro" id="IPR009351">
    <property type="entry name" value="AlkZ-like"/>
</dbReference>
<proteinExistence type="predicted"/>
<reference evidence="1" key="2">
    <citation type="submission" date="2020-09" db="EMBL/GenBank/DDBJ databases">
        <authorList>
            <person name="Sun Q."/>
            <person name="Zhou Y."/>
        </authorList>
    </citation>
    <scope>NUCLEOTIDE SEQUENCE</scope>
    <source>
        <strain evidence="1">CGMCC 4.7138</strain>
    </source>
</reference>
<dbReference type="EMBL" id="BMMN01000002">
    <property type="protein sequence ID" value="GGO05387.1"/>
    <property type="molecule type" value="Genomic_DNA"/>
</dbReference>
<dbReference type="AlphaFoldDB" id="A0A8H9LCB3"/>
<organism evidence="1 2">
    <name type="scientific">Microbispora bryophytorum</name>
    <dbReference type="NCBI Taxonomy" id="1460882"/>
    <lineage>
        <taxon>Bacteria</taxon>
        <taxon>Bacillati</taxon>
        <taxon>Actinomycetota</taxon>
        <taxon>Actinomycetes</taxon>
        <taxon>Streptosporangiales</taxon>
        <taxon>Streptosporangiaceae</taxon>
        <taxon>Microbispora</taxon>
    </lineage>
</organism>
<protein>
    <recommendedName>
        <fullName evidence="3">Winged helix DNA-binding domain-containing protein</fullName>
    </recommendedName>
</protein>
<dbReference type="PANTHER" id="PTHR38479:SF2">
    <property type="entry name" value="WINGED HELIX DNA-BINDING DOMAIN-CONTAINING PROTEIN"/>
    <property type="match status" value="1"/>
</dbReference>
<name>A0A8H9LCB3_9ACTN</name>
<dbReference type="RefSeq" id="WP_142569582.1">
    <property type="nucleotide sequence ID" value="NZ_BMMN01000002.1"/>
</dbReference>
<gene>
    <name evidence="1" type="ORF">GCM10011574_17080</name>
</gene>
<evidence type="ECO:0000313" key="2">
    <source>
        <dbReference type="Proteomes" id="UP000653480"/>
    </source>
</evidence>
<comment type="caution">
    <text evidence="1">The sequence shown here is derived from an EMBL/GenBank/DDBJ whole genome shotgun (WGS) entry which is preliminary data.</text>
</comment>
<dbReference type="Proteomes" id="UP000653480">
    <property type="component" value="Unassembled WGS sequence"/>
</dbReference>
<dbReference type="PANTHER" id="PTHR38479">
    <property type="entry name" value="LMO0824 PROTEIN"/>
    <property type="match status" value="1"/>
</dbReference>
<sequence>MSVLSPRALNRALLHRQFLMERTRRTVPQVLGHLVAMQAQEPNWPYVGLWSRVDGFTPAQLSVLLEERTVVRSALLRSTQHLAVAGDFRCFRPVLQPVLDRTASTSYFRRVSGGLDTGALTAAGARILAGRTLPRRELARLLALRYPGREGKILAGEVELRTPLVHTPETATWGRWGTRNAVSVTRAEDCLGAPMTPAPAQELVRRYLAAYGPAGVMDVQAWSGLTRLREVIHAMRGELRCYRDPEGRELYDLPFDRETAPELPDPGAPVPVRFLPAFDNLLLGHADRARVISDADRKRVMPGAAMVLPTFLVDGFVHGSWSVRDGTLRLVPFRPLRAAERDAVAEEAERLLPFLGAANVAYG</sequence>